<accession>A0A423T2A3</accession>
<feature type="transmembrane region" description="Helical" evidence="1">
    <location>
        <begin position="293"/>
        <end position="315"/>
    </location>
</feature>
<protein>
    <submittedName>
        <fullName evidence="2">Uncharacterized protein</fullName>
    </submittedName>
</protein>
<keyword evidence="1" id="KW-1133">Transmembrane helix</keyword>
<comment type="caution">
    <text evidence="2">The sequence shown here is derived from an EMBL/GenBank/DDBJ whole genome shotgun (WGS) entry which is preliminary data.</text>
</comment>
<name>A0A423T2A3_PENVA</name>
<keyword evidence="3" id="KW-1185">Reference proteome</keyword>
<feature type="transmembrane region" description="Helical" evidence="1">
    <location>
        <begin position="335"/>
        <end position="363"/>
    </location>
</feature>
<keyword evidence="1" id="KW-0812">Transmembrane</keyword>
<dbReference type="AlphaFoldDB" id="A0A423T2A3"/>
<organism evidence="2 3">
    <name type="scientific">Penaeus vannamei</name>
    <name type="common">Whiteleg shrimp</name>
    <name type="synonym">Litopenaeus vannamei</name>
    <dbReference type="NCBI Taxonomy" id="6689"/>
    <lineage>
        <taxon>Eukaryota</taxon>
        <taxon>Metazoa</taxon>
        <taxon>Ecdysozoa</taxon>
        <taxon>Arthropoda</taxon>
        <taxon>Crustacea</taxon>
        <taxon>Multicrustacea</taxon>
        <taxon>Malacostraca</taxon>
        <taxon>Eumalacostraca</taxon>
        <taxon>Eucarida</taxon>
        <taxon>Decapoda</taxon>
        <taxon>Dendrobranchiata</taxon>
        <taxon>Penaeoidea</taxon>
        <taxon>Penaeidae</taxon>
        <taxon>Penaeus</taxon>
    </lineage>
</organism>
<gene>
    <name evidence="2" type="ORF">C7M84_011201</name>
</gene>
<evidence type="ECO:0000313" key="3">
    <source>
        <dbReference type="Proteomes" id="UP000283509"/>
    </source>
</evidence>
<keyword evidence="1" id="KW-0472">Membrane</keyword>
<reference evidence="2 3" key="2">
    <citation type="submission" date="2019-01" db="EMBL/GenBank/DDBJ databases">
        <title>The decoding of complex shrimp genome reveals the adaptation for benthos swimmer, frequently molting mechanism and breeding impact on genome.</title>
        <authorList>
            <person name="Sun Y."/>
            <person name="Gao Y."/>
            <person name="Yu Y."/>
        </authorList>
    </citation>
    <scope>NUCLEOTIDE SEQUENCE [LARGE SCALE GENOMIC DNA]</scope>
    <source>
        <tissue evidence="2">Muscle</tissue>
    </source>
</reference>
<reference evidence="2 3" key="1">
    <citation type="submission" date="2018-04" db="EMBL/GenBank/DDBJ databases">
        <authorList>
            <person name="Zhang X."/>
            <person name="Yuan J."/>
            <person name="Li F."/>
            <person name="Xiang J."/>
        </authorList>
    </citation>
    <scope>NUCLEOTIDE SEQUENCE [LARGE SCALE GENOMIC DNA]</scope>
    <source>
        <tissue evidence="2">Muscle</tissue>
    </source>
</reference>
<sequence length="431" mass="45935">MLMLITPPPTHADFKFLLLTPPGGHAPRPPPPRASGRIFRIGEGLEPGKGDQTRLSINPPLLLLPSVFSSPLPSTNTPSSSSSHTPPSALSQPLLPSLPLLLLYSTLLSFSLLPIALPLLPPILSSSPSFLPPVTFSSPSSLSSSPPRILSPLPPFLPPPPRILISPSFPCHPSSPPPPFSLFLSPGNSSILAESRDHTSVHAQATRLLMGTAEEAIANSSNNRPTTATAKSPSFGPVGALITDTYFGKIRQNTDRFPIPPPTSCPLPIPLLPPLFLFLSPTLPTSPPHPLTLIFFFVSLFPSAALFFPLLYSSFPLSPPIPLCMYFLPPAPLPLFSFSTLPSLSLVSFFITIPIHSLLFSFFSPPPPVSLSLPPHFLSSLSSFLRPSLPPPSSLPSPPVGNRPRKGRVMLQFLSSLPSDLPLSCGLFATA</sequence>
<dbReference type="Proteomes" id="UP000283509">
    <property type="component" value="Unassembled WGS sequence"/>
</dbReference>
<evidence type="ECO:0000313" key="2">
    <source>
        <dbReference type="EMBL" id="ROT70525.1"/>
    </source>
</evidence>
<dbReference type="EMBL" id="QCYY01002414">
    <property type="protein sequence ID" value="ROT70525.1"/>
    <property type="molecule type" value="Genomic_DNA"/>
</dbReference>
<evidence type="ECO:0000256" key="1">
    <source>
        <dbReference type="SAM" id="Phobius"/>
    </source>
</evidence>
<proteinExistence type="predicted"/>